<evidence type="ECO:0000313" key="2">
    <source>
        <dbReference type="Proteomes" id="UP000824002"/>
    </source>
</evidence>
<dbReference type="InterPro" id="IPR012341">
    <property type="entry name" value="6hp_glycosidase-like_sf"/>
</dbReference>
<dbReference type="InterPro" id="IPR008928">
    <property type="entry name" value="6-hairpin_glycosidase_sf"/>
</dbReference>
<evidence type="ECO:0000313" key="1">
    <source>
        <dbReference type="EMBL" id="HIS75270.1"/>
    </source>
</evidence>
<protein>
    <submittedName>
        <fullName evidence="1">Uncharacterized protein</fullName>
    </submittedName>
</protein>
<organism evidence="1 2">
    <name type="scientific">Candidatus Merdivicinus excrementipullorum</name>
    <dbReference type="NCBI Taxonomy" id="2840867"/>
    <lineage>
        <taxon>Bacteria</taxon>
        <taxon>Bacillati</taxon>
        <taxon>Bacillota</taxon>
        <taxon>Clostridia</taxon>
        <taxon>Eubacteriales</taxon>
        <taxon>Oscillospiraceae</taxon>
        <taxon>Oscillospiraceae incertae sedis</taxon>
        <taxon>Candidatus Merdivicinus</taxon>
    </lineage>
</organism>
<reference evidence="1" key="1">
    <citation type="submission" date="2020-10" db="EMBL/GenBank/DDBJ databases">
        <authorList>
            <person name="Gilroy R."/>
        </authorList>
    </citation>
    <scope>NUCLEOTIDE SEQUENCE</scope>
    <source>
        <strain evidence="1">CHK199-13235</strain>
    </source>
</reference>
<accession>A0A9D1FL98</accession>
<dbReference type="Proteomes" id="UP000824002">
    <property type="component" value="Unassembled WGS sequence"/>
</dbReference>
<dbReference type="EMBL" id="DVJP01000008">
    <property type="protein sequence ID" value="HIS75270.1"/>
    <property type="molecule type" value="Genomic_DNA"/>
</dbReference>
<comment type="caution">
    <text evidence="1">The sequence shown here is derived from an EMBL/GenBank/DDBJ whole genome shotgun (WGS) entry which is preliminary data.</text>
</comment>
<dbReference type="Gene3D" id="1.50.10.10">
    <property type="match status" value="1"/>
</dbReference>
<dbReference type="SUPFAM" id="SSF48208">
    <property type="entry name" value="Six-hairpin glycosidases"/>
    <property type="match status" value="1"/>
</dbReference>
<dbReference type="AlphaFoldDB" id="A0A9D1FL98"/>
<gene>
    <name evidence="1" type="ORF">IAB51_00515</name>
</gene>
<reference evidence="1" key="2">
    <citation type="journal article" date="2021" name="PeerJ">
        <title>Extensive microbial diversity within the chicken gut microbiome revealed by metagenomics and culture.</title>
        <authorList>
            <person name="Gilroy R."/>
            <person name="Ravi A."/>
            <person name="Getino M."/>
            <person name="Pursley I."/>
            <person name="Horton D.L."/>
            <person name="Alikhan N.F."/>
            <person name="Baker D."/>
            <person name="Gharbi K."/>
            <person name="Hall N."/>
            <person name="Watson M."/>
            <person name="Adriaenssens E.M."/>
            <person name="Foster-Nyarko E."/>
            <person name="Jarju S."/>
            <person name="Secka A."/>
            <person name="Antonio M."/>
            <person name="Oren A."/>
            <person name="Chaudhuri R.R."/>
            <person name="La Ragione R."/>
            <person name="Hildebrand F."/>
            <person name="Pallen M.J."/>
        </authorList>
    </citation>
    <scope>NUCLEOTIDE SEQUENCE</scope>
    <source>
        <strain evidence="1">CHK199-13235</strain>
    </source>
</reference>
<dbReference type="GO" id="GO:0005975">
    <property type="term" value="P:carbohydrate metabolic process"/>
    <property type="evidence" value="ECO:0007669"/>
    <property type="project" value="InterPro"/>
</dbReference>
<proteinExistence type="predicted"/>
<name>A0A9D1FL98_9FIRM</name>
<sequence length="736" mass="84292">MIFRDSCVTQVSPYSCTEESTAVPRQIFPAYIGTGNTVLSLDASGLQSLNHGVQEAFGAMPGSGDMYVVSHGIMSDILSADNAHPYGYFTWEFEREGEWVGPENLVSQAAVWKRRLYLDQGRAVTSMILLQNTRLELDVAGLLGTNRILMRVRLKSYHRSNQKSGKEISAKFRIRLHLATRSGEAACRSPQWDNMVLKASYPGRQDYEIRIGAYSSDAGKSFDGNCLTLEFTPQITDEWQEAAALFDFAADEQAIPSESSDFSRYCAGLFLDNWKKRRERYASLAEFHGLDDKQTFLYHNTLYLIYSCFSPSYGYPIGFPFYFPWCWRCSTFWDSTFLMDGIMRLGDSESSKKFLQFLYQSMNREGKPFSWMFAYDGRSTVDDDRDIAPLVMCAHAMTAIRHYEYFQDLETLRSCGYPILERVAQYAAEELFSRDEQGRWYLSIPVSNDVVEEQAREINQTFTLVWFLTIFRKCVEYGRLFGKEHPLLEEITGNFRIEQDETEYFHSQGIRAGEHNCASWIVFLLFPTEGMPFLDLEKLNRTRKKYSWEELYMDLQGCYQPWTEMMQGCSDLRRGDAEEGYRMFQLGLSHTFGPGYFSEIGPMQETVGLPPYISAYGTFLNYLASLYVTTDIWDGRLGVFTSLPAELSSKAFQVEGLRCNKGLTLSAARLPGRLEVKLAGRRPGLQVECLLPSGLDLSDAELYINGYPHCFEVIDRRRKILRFQLDLDGTAEIVIQ</sequence>